<comment type="subcellular location">
    <subcellularLocation>
        <location evidence="1 5">Nucleus</location>
    </subcellularLocation>
</comment>
<dbReference type="EMBL" id="JAFEKC020000009">
    <property type="protein sequence ID" value="KAK0512639.1"/>
    <property type="molecule type" value="Genomic_DNA"/>
</dbReference>
<comment type="similarity">
    <text evidence="2 5">Belongs to the ORC2 family.</text>
</comment>
<feature type="compositionally biased region" description="Pro residues" evidence="6">
    <location>
        <begin position="193"/>
        <end position="204"/>
    </location>
</feature>
<evidence type="ECO:0000256" key="5">
    <source>
        <dbReference type="RuleBase" id="RU368084"/>
    </source>
</evidence>
<dbReference type="InterPro" id="IPR056772">
    <property type="entry name" value="RecA-like_ORC2"/>
</dbReference>
<evidence type="ECO:0000256" key="3">
    <source>
        <dbReference type="ARBA" id="ARBA00022705"/>
    </source>
</evidence>
<dbReference type="Pfam" id="PF04084">
    <property type="entry name" value="RecA-like_ORC2"/>
    <property type="match status" value="1"/>
</dbReference>
<sequence>MPAKRKRQDGGEDVEGSEGLSTRKRVRAGQLNGSKDESEDAADPLMPAETLTPTKTRRGRPPGSGQKRKPLANSIGSEDDVATPLKPKGKKLFSTPSKAPAKDDDQTDGPIIRNADRSARRKSARTLLERTATNGLSDEDEFEEDDLLARKIWDADEPESDDQQEDLEDELAAESAVPATPSKRKRGRRKRSPTPPQNLPPHEQPPLILLHLPPHPPLPLLPPMALRTLPILQHLPLRLRLQTQPPHILRLPPPRPHTLQPPKILIVNGYTPTLTLRHLLTTLATLIYNLPPTTLPPLGTQPREILTTLLSHLTTHPPPHPYHIFINSLDAPPLRRAPTPSLLAQLASNPHIHLLATCDTPNFPLLWPTTLLAQYNFLFHDTTTFLPYTPHEIPSAIDSVNALLGRSGRSIKGKEGKVVEEFICSNEMGFRGLLKEFFDHQMVVSRKDGSGGEVLGVPFRREEMEAILEDLVG</sequence>
<keyword evidence="4 5" id="KW-0539">Nucleus</keyword>
<evidence type="ECO:0000256" key="6">
    <source>
        <dbReference type="SAM" id="MobiDB-lite"/>
    </source>
</evidence>
<dbReference type="Pfam" id="PF24882">
    <property type="entry name" value="WHD_ORC2"/>
    <property type="match status" value="1"/>
</dbReference>
<dbReference type="PANTHER" id="PTHR14052:SF0">
    <property type="entry name" value="ORIGIN RECOGNITION COMPLEX SUBUNIT 2"/>
    <property type="match status" value="1"/>
</dbReference>
<reference evidence="9" key="1">
    <citation type="submission" date="2023-03" db="EMBL/GenBank/DDBJ databases">
        <title>Complete genome of Cladonia borealis.</title>
        <authorList>
            <person name="Park H."/>
        </authorList>
    </citation>
    <scope>NUCLEOTIDE SEQUENCE</scope>
    <source>
        <strain evidence="9">ANT050790</strain>
    </source>
</reference>
<protein>
    <recommendedName>
        <fullName evidence="5">Origin recognition complex subunit 2</fullName>
    </recommendedName>
</protein>
<dbReference type="GO" id="GO:0005664">
    <property type="term" value="C:nuclear origin of replication recognition complex"/>
    <property type="evidence" value="ECO:0007669"/>
    <property type="project" value="UniProtKB-UniRule"/>
</dbReference>
<dbReference type="InterPro" id="IPR007220">
    <property type="entry name" value="ORC2"/>
</dbReference>
<evidence type="ECO:0000313" key="10">
    <source>
        <dbReference type="Proteomes" id="UP001166286"/>
    </source>
</evidence>
<dbReference type="PANTHER" id="PTHR14052">
    <property type="entry name" value="ORIGIN RECOGNITION COMPLEX SUBUNIT 2"/>
    <property type="match status" value="1"/>
</dbReference>
<feature type="domain" description="Origin recognition complex subunit 2 winged-helix" evidence="8">
    <location>
        <begin position="418"/>
        <end position="463"/>
    </location>
</feature>
<feature type="compositionally biased region" description="Basic residues" evidence="6">
    <location>
        <begin position="55"/>
        <end position="70"/>
    </location>
</feature>
<evidence type="ECO:0000259" key="7">
    <source>
        <dbReference type="Pfam" id="PF04084"/>
    </source>
</evidence>
<keyword evidence="3 5" id="KW-0235">DNA replication</keyword>
<dbReference type="AlphaFoldDB" id="A0AA39V5J4"/>
<keyword evidence="10" id="KW-1185">Reference proteome</keyword>
<comment type="subunit">
    <text evidence="5">Component of the origin recognition complex (ORC).</text>
</comment>
<feature type="region of interest" description="Disordered" evidence="6">
    <location>
        <begin position="1"/>
        <end position="143"/>
    </location>
</feature>
<evidence type="ECO:0000256" key="2">
    <source>
        <dbReference type="ARBA" id="ARBA00007421"/>
    </source>
</evidence>
<comment type="function">
    <text evidence="5">Component of the origin recognition complex (ORC) that binds origins of replication. DNA-binding is ATP-dependent. ORC is required to assemble the pre-replication complex necessary to initiate DNA replication.</text>
</comment>
<gene>
    <name evidence="9" type="ORF">JMJ35_004656</name>
</gene>
<evidence type="ECO:0000256" key="1">
    <source>
        <dbReference type="ARBA" id="ARBA00004123"/>
    </source>
</evidence>
<feature type="compositionally biased region" description="Basic residues" evidence="6">
    <location>
        <begin position="182"/>
        <end position="192"/>
    </location>
</feature>
<dbReference type="GO" id="GO:0006260">
    <property type="term" value="P:DNA replication"/>
    <property type="evidence" value="ECO:0007669"/>
    <property type="project" value="UniProtKB-UniRule"/>
</dbReference>
<accession>A0AA39V5J4</accession>
<feature type="region of interest" description="Disordered" evidence="6">
    <location>
        <begin position="156"/>
        <end position="208"/>
    </location>
</feature>
<dbReference type="GO" id="GO:0003688">
    <property type="term" value="F:DNA replication origin binding"/>
    <property type="evidence" value="ECO:0007669"/>
    <property type="project" value="UniProtKB-UniRule"/>
</dbReference>
<feature type="domain" description="Origin recognition complex subunit 2 RecA-like" evidence="7">
    <location>
        <begin position="260"/>
        <end position="382"/>
    </location>
</feature>
<proteinExistence type="inferred from homology"/>
<dbReference type="InterPro" id="IPR056773">
    <property type="entry name" value="WHD_ORC2"/>
</dbReference>
<organism evidence="9 10">
    <name type="scientific">Cladonia borealis</name>
    <dbReference type="NCBI Taxonomy" id="184061"/>
    <lineage>
        <taxon>Eukaryota</taxon>
        <taxon>Fungi</taxon>
        <taxon>Dikarya</taxon>
        <taxon>Ascomycota</taxon>
        <taxon>Pezizomycotina</taxon>
        <taxon>Lecanoromycetes</taxon>
        <taxon>OSLEUM clade</taxon>
        <taxon>Lecanoromycetidae</taxon>
        <taxon>Lecanorales</taxon>
        <taxon>Lecanorineae</taxon>
        <taxon>Cladoniaceae</taxon>
        <taxon>Cladonia</taxon>
    </lineage>
</organism>
<evidence type="ECO:0000259" key="8">
    <source>
        <dbReference type="Pfam" id="PF24882"/>
    </source>
</evidence>
<comment type="caution">
    <text evidence="9">The sequence shown here is derived from an EMBL/GenBank/DDBJ whole genome shotgun (WGS) entry which is preliminary data.</text>
</comment>
<dbReference type="Proteomes" id="UP001166286">
    <property type="component" value="Unassembled WGS sequence"/>
</dbReference>
<evidence type="ECO:0000313" key="9">
    <source>
        <dbReference type="EMBL" id="KAK0512639.1"/>
    </source>
</evidence>
<name>A0AA39V5J4_9LECA</name>
<feature type="compositionally biased region" description="Acidic residues" evidence="6">
    <location>
        <begin position="156"/>
        <end position="172"/>
    </location>
</feature>
<evidence type="ECO:0000256" key="4">
    <source>
        <dbReference type="ARBA" id="ARBA00023242"/>
    </source>
</evidence>